<dbReference type="AlphaFoldDB" id="A0A3D8J4I0"/>
<dbReference type="EMBL" id="NXLX01000021">
    <property type="protein sequence ID" value="RDU72363.1"/>
    <property type="molecule type" value="Genomic_DNA"/>
</dbReference>
<keyword evidence="1" id="KW-0472">Membrane</keyword>
<keyword evidence="1" id="KW-1133">Transmembrane helix</keyword>
<feature type="transmembrane region" description="Helical" evidence="1">
    <location>
        <begin position="49"/>
        <end position="67"/>
    </location>
</feature>
<evidence type="ECO:0000256" key="1">
    <source>
        <dbReference type="SAM" id="Phobius"/>
    </source>
</evidence>
<organism evidence="2 3">
    <name type="scientific">Helicobacter anseris</name>
    <dbReference type="NCBI Taxonomy" id="375926"/>
    <lineage>
        <taxon>Bacteria</taxon>
        <taxon>Pseudomonadati</taxon>
        <taxon>Campylobacterota</taxon>
        <taxon>Epsilonproteobacteria</taxon>
        <taxon>Campylobacterales</taxon>
        <taxon>Helicobacteraceae</taxon>
        <taxon>Helicobacter</taxon>
    </lineage>
</organism>
<keyword evidence="3" id="KW-1185">Reference proteome</keyword>
<comment type="caution">
    <text evidence="2">The sequence shown here is derived from an EMBL/GenBank/DDBJ whole genome shotgun (WGS) entry which is preliminary data.</text>
</comment>
<accession>A0A3D8J4I0</accession>
<feature type="transmembrane region" description="Helical" evidence="1">
    <location>
        <begin position="26"/>
        <end position="43"/>
    </location>
</feature>
<protein>
    <submittedName>
        <fullName evidence="2">Uncharacterized protein</fullName>
    </submittedName>
</protein>
<sequence length="122" mass="13652">MAKEKIIKFPDKINGSAYFKQFPIDMLKVVFLAASVCAILSPLCGISPFNSIFVAILGAYIAARFYLANSSGEYRRSYFKHALLQRGVPFISMFYKKAFSAIAEKGIPEGFFVDIGETIFRD</sequence>
<dbReference type="RefSeq" id="WP_115579546.1">
    <property type="nucleotide sequence ID" value="NZ_NXLX01000021.1"/>
</dbReference>
<reference evidence="2 3" key="1">
    <citation type="submission" date="2018-04" db="EMBL/GenBank/DDBJ databases">
        <title>Novel Campyloabacter and Helicobacter Species and Strains.</title>
        <authorList>
            <person name="Mannion A.J."/>
            <person name="Shen Z."/>
            <person name="Fox J.G."/>
        </authorList>
    </citation>
    <scope>NUCLEOTIDE SEQUENCE [LARGE SCALE GENOMIC DNA]</scope>
    <source>
        <strain evidence="2 3">MIT 04-9362</strain>
    </source>
</reference>
<evidence type="ECO:0000313" key="2">
    <source>
        <dbReference type="EMBL" id="RDU72363.1"/>
    </source>
</evidence>
<name>A0A3D8J4I0_9HELI</name>
<dbReference type="Proteomes" id="UP000256695">
    <property type="component" value="Unassembled WGS sequence"/>
</dbReference>
<evidence type="ECO:0000313" key="3">
    <source>
        <dbReference type="Proteomes" id="UP000256695"/>
    </source>
</evidence>
<keyword evidence="1" id="KW-0812">Transmembrane</keyword>
<gene>
    <name evidence="2" type="ORF">CQA57_07100</name>
</gene>
<proteinExistence type="predicted"/>